<evidence type="ECO:0000313" key="4">
    <source>
        <dbReference type="Proteomes" id="UP001629744"/>
    </source>
</evidence>
<accession>A0ABW9FQP0</accession>
<dbReference type="InterPro" id="IPR002539">
    <property type="entry name" value="MaoC-like_dom"/>
</dbReference>
<evidence type="ECO:0000256" key="1">
    <source>
        <dbReference type="ARBA" id="ARBA00005254"/>
    </source>
</evidence>
<reference evidence="3 4" key="1">
    <citation type="submission" date="2023-11" db="EMBL/GenBank/DDBJ databases">
        <authorList>
            <person name="Val-Calvo J."/>
            <person name="Scortti M."/>
            <person name="Vazquez-Boland J."/>
        </authorList>
    </citation>
    <scope>NUCLEOTIDE SEQUENCE [LARGE SCALE GENOMIC DNA]</scope>
    <source>
        <strain evidence="3 4">DSM 46662</strain>
    </source>
</reference>
<dbReference type="RefSeq" id="WP_348604352.1">
    <property type="nucleotide sequence ID" value="NZ_CP157276.1"/>
</dbReference>
<feature type="domain" description="MaoC-like" evidence="2">
    <location>
        <begin position="23"/>
        <end position="124"/>
    </location>
</feature>
<evidence type="ECO:0000313" key="3">
    <source>
        <dbReference type="EMBL" id="MFM1727914.1"/>
    </source>
</evidence>
<dbReference type="InterPro" id="IPR029069">
    <property type="entry name" value="HotDog_dom_sf"/>
</dbReference>
<dbReference type="PANTHER" id="PTHR42993:SF1">
    <property type="entry name" value="MAOC-LIKE DEHYDRATASE DOMAIN-CONTAINING PROTEIN"/>
    <property type="match status" value="1"/>
</dbReference>
<sequence>MTINTTSSQSARSITMAELPALAGKSLGTSHRVLITQEQISLFADATNDHQWIHVDPERAATGPFGSTIAHGYLTLSLAVELVFHLLDVTDCAQVINYGLDKVRFPAPVPVDSSVGAVADVTAVEPCPGGYQLAVTLTFDAVGVDRPVCVAQMILRYLGPLNSTDSADSTSNAAGGHRAR</sequence>
<dbReference type="EMBL" id="JBDLNU010000002">
    <property type="protein sequence ID" value="MFM1727914.1"/>
    <property type="molecule type" value="Genomic_DNA"/>
</dbReference>
<dbReference type="Pfam" id="PF01575">
    <property type="entry name" value="MaoC_dehydratas"/>
    <property type="match status" value="1"/>
</dbReference>
<dbReference type="Gene3D" id="3.10.129.10">
    <property type="entry name" value="Hotdog Thioesterase"/>
    <property type="match status" value="1"/>
</dbReference>
<dbReference type="PANTHER" id="PTHR42993">
    <property type="entry name" value="MAOC-LIKE DEHYDRATASE DOMAIN-CONTAINING PROTEIN"/>
    <property type="match status" value="1"/>
</dbReference>
<organism evidence="3 4">
    <name type="scientific">Prescottella soli</name>
    <dbReference type="NCBI Taxonomy" id="1543852"/>
    <lineage>
        <taxon>Bacteria</taxon>
        <taxon>Bacillati</taxon>
        <taxon>Actinomycetota</taxon>
        <taxon>Actinomycetes</taxon>
        <taxon>Mycobacteriales</taxon>
        <taxon>Nocardiaceae</taxon>
        <taxon>Prescottella</taxon>
    </lineage>
</organism>
<proteinExistence type="inferred from homology"/>
<keyword evidence="4" id="KW-1185">Reference proteome</keyword>
<comment type="similarity">
    <text evidence="1">Belongs to the enoyl-CoA hydratase/isomerase family.</text>
</comment>
<dbReference type="CDD" id="cd03450">
    <property type="entry name" value="NodN"/>
    <property type="match status" value="1"/>
</dbReference>
<protein>
    <submittedName>
        <fullName evidence="3">MaoC family dehydratase</fullName>
    </submittedName>
</protein>
<comment type="caution">
    <text evidence="3">The sequence shown here is derived from an EMBL/GenBank/DDBJ whole genome shotgun (WGS) entry which is preliminary data.</text>
</comment>
<gene>
    <name evidence="3" type="ORF">ABEU19_001382</name>
</gene>
<dbReference type="Proteomes" id="UP001629744">
    <property type="component" value="Unassembled WGS sequence"/>
</dbReference>
<dbReference type="SUPFAM" id="SSF54637">
    <property type="entry name" value="Thioesterase/thiol ester dehydrase-isomerase"/>
    <property type="match status" value="1"/>
</dbReference>
<dbReference type="InterPro" id="IPR039375">
    <property type="entry name" value="NodN-like"/>
</dbReference>
<evidence type="ECO:0000259" key="2">
    <source>
        <dbReference type="Pfam" id="PF01575"/>
    </source>
</evidence>
<name>A0ABW9FQP0_9NOCA</name>